<evidence type="ECO:0000313" key="12">
    <source>
        <dbReference type="Proteomes" id="UP000551878"/>
    </source>
</evidence>
<dbReference type="RefSeq" id="WP_184663348.1">
    <property type="nucleotide sequence ID" value="NZ_JACHHB010000004.1"/>
</dbReference>
<dbReference type="AlphaFoldDB" id="A0A840QNG4"/>
<dbReference type="InterPro" id="IPR002028">
    <property type="entry name" value="Trp_synthase_suA"/>
</dbReference>
<evidence type="ECO:0000256" key="4">
    <source>
        <dbReference type="ARBA" id="ARBA00022605"/>
    </source>
</evidence>
<evidence type="ECO:0000256" key="5">
    <source>
        <dbReference type="ARBA" id="ARBA00022822"/>
    </source>
</evidence>
<keyword evidence="5 9" id="KW-0822">Tryptophan biosynthesis</keyword>
<comment type="caution">
    <text evidence="11">The sequence shown here is derived from an EMBL/GenBank/DDBJ whole genome shotgun (WGS) entry which is preliminary data.</text>
</comment>
<dbReference type="InterPro" id="IPR018204">
    <property type="entry name" value="Trp_synthase_alpha_AS"/>
</dbReference>
<dbReference type="HAMAP" id="MF_00131">
    <property type="entry name" value="Trp_synth_alpha"/>
    <property type="match status" value="1"/>
</dbReference>
<keyword evidence="6 9" id="KW-0057">Aromatic amino acid biosynthesis</keyword>
<accession>A0A840QNG4</accession>
<organism evidence="11 12">
    <name type="scientific">Texcoconibacillus texcoconensis</name>
    <dbReference type="NCBI Taxonomy" id="1095777"/>
    <lineage>
        <taxon>Bacteria</taxon>
        <taxon>Bacillati</taxon>
        <taxon>Bacillota</taxon>
        <taxon>Bacilli</taxon>
        <taxon>Bacillales</taxon>
        <taxon>Bacillaceae</taxon>
        <taxon>Texcoconibacillus</taxon>
    </lineage>
</organism>
<comment type="function">
    <text evidence="1 9">The alpha subunit is responsible for the aldol cleavage of indoleglycerol phosphate to indole and glyceraldehyde 3-phosphate.</text>
</comment>
<comment type="catalytic activity">
    <reaction evidence="8 9">
        <text>(1S,2R)-1-C-(indol-3-yl)glycerol 3-phosphate + L-serine = D-glyceraldehyde 3-phosphate + L-tryptophan + H2O</text>
        <dbReference type="Rhea" id="RHEA:10532"/>
        <dbReference type="ChEBI" id="CHEBI:15377"/>
        <dbReference type="ChEBI" id="CHEBI:33384"/>
        <dbReference type="ChEBI" id="CHEBI:57912"/>
        <dbReference type="ChEBI" id="CHEBI:58866"/>
        <dbReference type="ChEBI" id="CHEBI:59776"/>
        <dbReference type="EC" id="4.2.1.20"/>
    </reaction>
</comment>
<keyword evidence="12" id="KW-1185">Reference proteome</keyword>
<dbReference type="PROSITE" id="PS00167">
    <property type="entry name" value="TRP_SYNTHASE_ALPHA"/>
    <property type="match status" value="1"/>
</dbReference>
<sequence>MKQAVKQPLLNKSSELFIPYVVVGDPSLEVTERVIEMLAESGADAVELGVPYSDPLADGPVIQRAASRALDQGVSLKDVLQVAANVKKRGVDIPLVLFSYYNPVLQFGEEAIVQEAKRAGIDAFLIPDLPLEESEEFTSLAQAQGLSMISLVAPTSHDRIEYITKRAEGFVYLVSSLGVTGERSNYNEEVYQFIERVKQTSTVPVAVGFGISSREQVDQFWQHADGVIIGSAIVRTIEENRQLLSNENTMESGLKNIKAFVESLISS</sequence>
<dbReference type="PANTHER" id="PTHR43406:SF1">
    <property type="entry name" value="TRYPTOPHAN SYNTHASE ALPHA CHAIN, CHLOROPLASTIC"/>
    <property type="match status" value="1"/>
</dbReference>
<evidence type="ECO:0000256" key="2">
    <source>
        <dbReference type="ARBA" id="ARBA00004733"/>
    </source>
</evidence>
<feature type="active site" description="Proton acceptor" evidence="9">
    <location>
        <position position="58"/>
    </location>
</feature>
<evidence type="ECO:0000256" key="9">
    <source>
        <dbReference type="HAMAP-Rule" id="MF_00131"/>
    </source>
</evidence>
<comment type="similarity">
    <text evidence="9 10">Belongs to the TrpA family.</text>
</comment>
<dbReference type="Proteomes" id="UP000551878">
    <property type="component" value="Unassembled WGS sequence"/>
</dbReference>
<dbReference type="CDD" id="cd04724">
    <property type="entry name" value="Tryptophan_synthase_alpha"/>
    <property type="match status" value="1"/>
</dbReference>
<dbReference type="NCBIfam" id="TIGR00262">
    <property type="entry name" value="trpA"/>
    <property type="match status" value="1"/>
</dbReference>
<dbReference type="Gene3D" id="3.20.20.70">
    <property type="entry name" value="Aldolase class I"/>
    <property type="match status" value="1"/>
</dbReference>
<dbReference type="EC" id="4.2.1.20" evidence="9"/>
<evidence type="ECO:0000256" key="1">
    <source>
        <dbReference type="ARBA" id="ARBA00003365"/>
    </source>
</evidence>
<proteinExistence type="inferred from homology"/>
<feature type="active site" description="Proton acceptor" evidence="9">
    <location>
        <position position="47"/>
    </location>
</feature>
<evidence type="ECO:0000313" key="11">
    <source>
        <dbReference type="EMBL" id="MBB5172881.1"/>
    </source>
</evidence>
<dbReference type="SUPFAM" id="SSF51366">
    <property type="entry name" value="Ribulose-phoshate binding barrel"/>
    <property type="match status" value="1"/>
</dbReference>
<dbReference type="UniPathway" id="UPA00035">
    <property type="reaction ID" value="UER00044"/>
</dbReference>
<dbReference type="PANTHER" id="PTHR43406">
    <property type="entry name" value="TRYPTOPHAN SYNTHASE, ALPHA CHAIN"/>
    <property type="match status" value="1"/>
</dbReference>
<dbReference type="GO" id="GO:0004834">
    <property type="term" value="F:tryptophan synthase activity"/>
    <property type="evidence" value="ECO:0007669"/>
    <property type="project" value="UniProtKB-UniRule"/>
</dbReference>
<keyword evidence="7 9" id="KW-0456">Lyase</keyword>
<dbReference type="InterPro" id="IPR013785">
    <property type="entry name" value="Aldolase_TIM"/>
</dbReference>
<comment type="subunit">
    <text evidence="3 9">Tetramer of two alpha and two beta chains.</text>
</comment>
<comment type="pathway">
    <text evidence="2 9">Amino-acid biosynthesis; L-tryptophan biosynthesis; L-tryptophan from chorismate: step 5/5.</text>
</comment>
<protein>
    <recommendedName>
        <fullName evidence="9">Tryptophan synthase alpha chain</fullName>
        <ecNumber evidence="9">4.2.1.20</ecNumber>
    </recommendedName>
</protein>
<dbReference type="InterPro" id="IPR011060">
    <property type="entry name" value="RibuloseP-bd_barrel"/>
</dbReference>
<name>A0A840QNG4_9BACI</name>
<reference evidence="11 12" key="1">
    <citation type="submission" date="2020-08" db="EMBL/GenBank/DDBJ databases">
        <title>Genomic Encyclopedia of Type Strains, Phase IV (KMG-IV): sequencing the most valuable type-strain genomes for metagenomic binning, comparative biology and taxonomic classification.</title>
        <authorList>
            <person name="Goeker M."/>
        </authorList>
    </citation>
    <scope>NUCLEOTIDE SEQUENCE [LARGE SCALE GENOMIC DNA]</scope>
    <source>
        <strain evidence="11 12">DSM 24696</strain>
    </source>
</reference>
<evidence type="ECO:0000256" key="8">
    <source>
        <dbReference type="ARBA" id="ARBA00049047"/>
    </source>
</evidence>
<dbReference type="Pfam" id="PF00290">
    <property type="entry name" value="Trp_syntA"/>
    <property type="match status" value="1"/>
</dbReference>
<dbReference type="GO" id="GO:0005829">
    <property type="term" value="C:cytosol"/>
    <property type="evidence" value="ECO:0007669"/>
    <property type="project" value="TreeGrafter"/>
</dbReference>
<dbReference type="EMBL" id="JACHHB010000004">
    <property type="protein sequence ID" value="MBB5172881.1"/>
    <property type="molecule type" value="Genomic_DNA"/>
</dbReference>
<evidence type="ECO:0000256" key="6">
    <source>
        <dbReference type="ARBA" id="ARBA00023141"/>
    </source>
</evidence>
<dbReference type="FunFam" id="3.20.20.70:FF:000037">
    <property type="entry name" value="Tryptophan synthase alpha chain"/>
    <property type="match status" value="1"/>
</dbReference>
<evidence type="ECO:0000256" key="3">
    <source>
        <dbReference type="ARBA" id="ARBA00011270"/>
    </source>
</evidence>
<gene>
    <name evidence="9" type="primary">trpA</name>
    <name evidence="11" type="ORF">HNQ41_001044</name>
</gene>
<keyword evidence="4 9" id="KW-0028">Amino-acid biosynthesis</keyword>
<evidence type="ECO:0000256" key="7">
    <source>
        <dbReference type="ARBA" id="ARBA00023239"/>
    </source>
</evidence>
<evidence type="ECO:0000256" key="10">
    <source>
        <dbReference type="RuleBase" id="RU003662"/>
    </source>
</evidence>